<dbReference type="NCBIfam" id="TIGR00830">
    <property type="entry name" value="PTBA"/>
    <property type="match status" value="1"/>
</dbReference>
<dbReference type="PROSITE" id="PS51093">
    <property type="entry name" value="PTS_EIIA_TYPE_1"/>
    <property type="match status" value="1"/>
</dbReference>
<evidence type="ECO:0000313" key="9">
    <source>
        <dbReference type="Proteomes" id="UP001215216"/>
    </source>
</evidence>
<evidence type="ECO:0000256" key="6">
    <source>
        <dbReference type="ARBA" id="ARBA00022777"/>
    </source>
</evidence>
<evidence type="ECO:0000259" key="7">
    <source>
        <dbReference type="PROSITE" id="PS51093"/>
    </source>
</evidence>
<dbReference type="Gene3D" id="2.70.70.10">
    <property type="entry name" value="Glucose Permease (Domain IIA)"/>
    <property type="match status" value="1"/>
</dbReference>
<proteinExistence type="predicted"/>
<organism evidence="8 9">
    <name type="scientific">Arcanobacterium canis</name>
    <dbReference type="NCBI Taxonomy" id="999183"/>
    <lineage>
        <taxon>Bacteria</taxon>
        <taxon>Bacillati</taxon>
        <taxon>Actinomycetota</taxon>
        <taxon>Actinomycetes</taxon>
        <taxon>Actinomycetales</taxon>
        <taxon>Actinomycetaceae</taxon>
        <taxon>Arcanobacterium</taxon>
    </lineage>
</organism>
<dbReference type="PANTHER" id="PTHR45008">
    <property type="entry name" value="PTS SYSTEM GLUCOSE-SPECIFIC EIIA COMPONENT"/>
    <property type="match status" value="1"/>
</dbReference>
<protein>
    <submittedName>
        <fullName evidence="8">Glucose PTS transporter subunit IIA</fullName>
    </submittedName>
</protein>
<accession>A0ABY8G0Q7</accession>
<dbReference type="PROSITE" id="PS00371">
    <property type="entry name" value="PTS_EIIA_TYPE_1_HIS"/>
    <property type="match status" value="1"/>
</dbReference>
<feature type="domain" description="PTS EIIA type-1" evidence="7">
    <location>
        <begin position="36"/>
        <end position="139"/>
    </location>
</feature>
<dbReference type="Pfam" id="PF00358">
    <property type="entry name" value="PTS_EIIA_1"/>
    <property type="match status" value="1"/>
</dbReference>
<keyword evidence="3" id="KW-0762">Sugar transport</keyword>
<keyword evidence="2" id="KW-0813">Transport</keyword>
<comment type="subcellular location">
    <subcellularLocation>
        <location evidence="1">Cytoplasm</location>
    </subcellularLocation>
</comment>
<dbReference type="PANTHER" id="PTHR45008:SF1">
    <property type="entry name" value="PTS SYSTEM GLUCOSE-SPECIFIC EIIA COMPONENT"/>
    <property type="match status" value="1"/>
</dbReference>
<dbReference type="RefSeq" id="WP_278012763.1">
    <property type="nucleotide sequence ID" value="NZ_CP121208.1"/>
</dbReference>
<dbReference type="Proteomes" id="UP001215216">
    <property type="component" value="Chromosome"/>
</dbReference>
<evidence type="ECO:0000256" key="3">
    <source>
        <dbReference type="ARBA" id="ARBA00022597"/>
    </source>
</evidence>
<evidence type="ECO:0000256" key="5">
    <source>
        <dbReference type="ARBA" id="ARBA00022683"/>
    </source>
</evidence>
<evidence type="ECO:0000256" key="2">
    <source>
        <dbReference type="ARBA" id="ARBA00022448"/>
    </source>
</evidence>
<keyword evidence="9" id="KW-1185">Reference proteome</keyword>
<evidence type="ECO:0000313" key="8">
    <source>
        <dbReference type="EMBL" id="WFM83368.1"/>
    </source>
</evidence>
<dbReference type="SUPFAM" id="SSF51261">
    <property type="entry name" value="Duplicated hybrid motif"/>
    <property type="match status" value="1"/>
</dbReference>
<keyword evidence="6" id="KW-0418">Kinase</keyword>
<dbReference type="InterPro" id="IPR011055">
    <property type="entry name" value="Dup_hybrid_motif"/>
</dbReference>
<name>A0ABY8G0Q7_9ACTO</name>
<keyword evidence="4" id="KW-0808">Transferase</keyword>
<dbReference type="EMBL" id="CP121208">
    <property type="protein sequence ID" value="WFM83368.1"/>
    <property type="molecule type" value="Genomic_DNA"/>
</dbReference>
<dbReference type="InterPro" id="IPR050890">
    <property type="entry name" value="PTS_EIIA_component"/>
</dbReference>
<gene>
    <name evidence="8" type="ORF">P7079_08270</name>
</gene>
<evidence type="ECO:0000256" key="1">
    <source>
        <dbReference type="ARBA" id="ARBA00004496"/>
    </source>
</evidence>
<keyword evidence="5" id="KW-0598">Phosphotransferase system</keyword>
<evidence type="ECO:0000256" key="4">
    <source>
        <dbReference type="ARBA" id="ARBA00022679"/>
    </source>
</evidence>
<reference evidence="8 9" key="1">
    <citation type="submission" date="2023-03" db="EMBL/GenBank/DDBJ databases">
        <title>Complete genome of Arcanobacterium canis strain DSM 25104 isolated in 2010 from a canine otitis externa in Germany.</title>
        <authorList>
            <person name="Borowiak M."/>
            <person name="Kreitlow A."/>
            <person name="Malorny B."/>
            <person name="Laemmler C."/>
            <person name="Prenger-Berninghoff E."/>
            <person name="Ploetz M."/>
            <person name="Abdulmawjood A."/>
        </authorList>
    </citation>
    <scope>NUCLEOTIDE SEQUENCE [LARGE SCALE GENOMIC DNA]</scope>
    <source>
        <strain evidence="8 9">DSM 25104</strain>
    </source>
</reference>
<sequence>MFNIFKRHSGDSPLSHQVDVFSPVPGKLSPLERVPDPTFAGGHMGKGFAVLPESNEFCAPISGEITMIAGTHHAFTVRSEGGAEVLVHIGVNTVGLGGVGFSAVAELGQKVEAGDPVLRIDDTVAQRAVSMLTPVVVTSLVSYAASEPNLEAGAGEPVMVLMPSA</sequence>
<dbReference type="InterPro" id="IPR001127">
    <property type="entry name" value="PTS_EIIA_1_perm"/>
</dbReference>